<evidence type="ECO:0000259" key="3">
    <source>
        <dbReference type="Pfam" id="PF26650"/>
    </source>
</evidence>
<evidence type="ECO:0000313" key="4">
    <source>
        <dbReference type="EMBL" id="MFC7080049.1"/>
    </source>
</evidence>
<reference evidence="4 5" key="1">
    <citation type="journal article" date="2019" name="Int. J. Syst. Evol. Microbiol.">
        <title>The Global Catalogue of Microorganisms (GCM) 10K type strain sequencing project: providing services to taxonomists for standard genome sequencing and annotation.</title>
        <authorList>
            <consortium name="The Broad Institute Genomics Platform"/>
            <consortium name="The Broad Institute Genome Sequencing Center for Infectious Disease"/>
            <person name="Wu L."/>
            <person name="Ma J."/>
        </authorList>
    </citation>
    <scope>NUCLEOTIDE SEQUENCE [LARGE SCALE GENOMIC DNA]</scope>
    <source>
        <strain evidence="4 5">DT72</strain>
    </source>
</reference>
<evidence type="ECO:0000256" key="1">
    <source>
        <dbReference type="SAM" id="MobiDB-lite"/>
    </source>
</evidence>
<keyword evidence="2" id="KW-0472">Membrane</keyword>
<feature type="domain" description="DUF8215" evidence="3">
    <location>
        <begin position="45"/>
        <end position="175"/>
    </location>
</feature>
<protein>
    <recommendedName>
        <fullName evidence="3">DUF8215 domain-containing protein</fullName>
    </recommendedName>
</protein>
<feature type="region of interest" description="Disordered" evidence="1">
    <location>
        <begin position="1"/>
        <end position="38"/>
    </location>
</feature>
<dbReference type="GeneID" id="79303371"/>
<feature type="transmembrane region" description="Helical" evidence="2">
    <location>
        <begin position="55"/>
        <end position="74"/>
    </location>
</feature>
<keyword evidence="2" id="KW-1133">Transmembrane helix</keyword>
<accession>A0ABD5WLK4</accession>
<keyword evidence="5" id="KW-1185">Reference proteome</keyword>
<gene>
    <name evidence="4" type="ORF">ACFQJ6_07890</name>
</gene>
<proteinExistence type="predicted"/>
<sequence length="183" mass="19384">MADRRVEPTHSADRDQSHPARQTRAAESRRRQSWSGWGEGRVTEKDGVGVFLDDVTYAFADISVLSLPVLSVLLMAETSEWFGLKAFALVAWATMVVCAALIRGGWVTPPATDAPGWVAMTPLLVALRLGYYNGTLALAAYGGRALGRSGSPLAGGAFALLAGALSVALFPRVAESFYGVVGK</sequence>
<feature type="transmembrane region" description="Helical" evidence="2">
    <location>
        <begin position="86"/>
        <end position="106"/>
    </location>
</feature>
<organism evidence="4 5">
    <name type="scientific">Halorussus caseinilyticus</name>
    <dbReference type="NCBI Taxonomy" id="3034025"/>
    <lineage>
        <taxon>Archaea</taxon>
        <taxon>Methanobacteriati</taxon>
        <taxon>Methanobacteriota</taxon>
        <taxon>Stenosarchaea group</taxon>
        <taxon>Halobacteria</taxon>
        <taxon>Halobacteriales</taxon>
        <taxon>Haladaptataceae</taxon>
        <taxon>Halorussus</taxon>
    </lineage>
</organism>
<evidence type="ECO:0000256" key="2">
    <source>
        <dbReference type="SAM" id="Phobius"/>
    </source>
</evidence>
<dbReference type="EMBL" id="JBHSZH010000005">
    <property type="protein sequence ID" value="MFC7080049.1"/>
    <property type="molecule type" value="Genomic_DNA"/>
</dbReference>
<dbReference type="AlphaFoldDB" id="A0ABD5WLK4"/>
<feature type="transmembrane region" description="Helical" evidence="2">
    <location>
        <begin position="118"/>
        <end position="141"/>
    </location>
</feature>
<comment type="caution">
    <text evidence="4">The sequence shown here is derived from an EMBL/GenBank/DDBJ whole genome shotgun (WGS) entry which is preliminary data.</text>
</comment>
<dbReference type="InterPro" id="IPR058528">
    <property type="entry name" value="DUF8215"/>
</dbReference>
<dbReference type="RefSeq" id="WP_276282133.1">
    <property type="nucleotide sequence ID" value="NZ_CP119809.1"/>
</dbReference>
<feature type="compositionally biased region" description="Basic and acidic residues" evidence="1">
    <location>
        <begin position="1"/>
        <end position="30"/>
    </location>
</feature>
<dbReference type="Proteomes" id="UP001596407">
    <property type="component" value="Unassembled WGS sequence"/>
</dbReference>
<evidence type="ECO:0000313" key="5">
    <source>
        <dbReference type="Proteomes" id="UP001596407"/>
    </source>
</evidence>
<feature type="transmembrane region" description="Helical" evidence="2">
    <location>
        <begin position="153"/>
        <end position="174"/>
    </location>
</feature>
<dbReference type="Pfam" id="PF26650">
    <property type="entry name" value="DUF8215"/>
    <property type="match status" value="1"/>
</dbReference>
<name>A0ABD5WLK4_9EURY</name>
<keyword evidence="2" id="KW-0812">Transmembrane</keyword>